<sequence length="152" mass="17313">MTCLTASEPLLCKVRPLQARWRSLLIYHQTVSIILRLASSILAVFKSALITSFLIEMLFPTAHFQLRLNFVNSIKFVNCAFGLLIIQPRSRAAYDLLVLSKQPFDMPISNGALLEYLISLCMQYAVCSAICQWVTRSTMSYIELRHILLILD</sequence>
<comment type="caution">
    <text evidence="2">The sequence shown here is derived from an EMBL/GenBank/DDBJ whole genome shotgun (WGS) entry which is preliminary data.</text>
</comment>
<organism evidence="2 3">
    <name type="scientific">Gnathostoma spinigerum</name>
    <dbReference type="NCBI Taxonomy" id="75299"/>
    <lineage>
        <taxon>Eukaryota</taxon>
        <taxon>Metazoa</taxon>
        <taxon>Ecdysozoa</taxon>
        <taxon>Nematoda</taxon>
        <taxon>Chromadorea</taxon>
        <taxon>Rhabditida</taxon>
        <taxon>Spirurina</taxon>
        <taxon>Gnathostomatomorpha</taxon>
        <taxon>Gnathostomatoidea</taxon>
        <taxon>Gnathostomatidae</taxon>
        <taxon>Gnathostoma</taxon>
    </lineage>
</organism>
<feature type="transmembrane region" description="Helical" evidence="1">
    <location>
        <begin position="116"/>
        <end position="135"/>
    </location>
</feature>
<evidence type="ECO:0000313" key="2">
    <source>
        <dbReference type="EMBL" id="MFH4976176.1"/>
    </source>
</evidence>
<feature type="transmembrane region" description="Helical" evidence="1">
    <location>
        <begin position="66"/>
        <end position="86"/>
    </location>
</feature>
<evidence type="ECO:0000256" key="1">
    <source>
        <dbReference type="SAM" id="Phobius"/>
    </source>
</evidence>
<dbReference type="EMBL" id="JBGFUD010001361">
    <property type="protein sequence ID" value="MFH4976176.1"/>
    <property type="molecule type" value="Genomic_DNA"/>
</dbReference>
<name>A0ABD6E975_9BILA</name>
<dbReference type="Proteomes" id="UP001608902">
    <property type="component" value="Unassembled WGS sequence"/>
</dbReference>
<feature type="transmembrane region" description="Helical" evidence="1">
    <location>
        <begin position="33"/>
        <end position="54"/>
    </location>
</feature>
<reference evidence="2 3" key="1">
    <citation type="submission" date="2024-08" db="EMBL/GenBank/DDBJ databases">
        <title>Gnathostoma spinigerum genome.</title>
        <authorList>
            <person name="Gonzalez-Bertolin B."/>
            <person name="Monzon S."/>
            <person name="Zaballos A."/>
            <person name="Jimenez P."/>
            <person name="Dekumyoy P."/>
            <person name="Varona S."/>
            <person name="Cuesta I."/>
            <person name="Sumanam S."/>
            <person name="Adisakwattana P."/>
            <person name="Gasser R.B."/>
            <person name="Hernandez-Gonzalez A."/>
            <person name="Young N.D."/>
            <person name="Perteguer M.J."/>
        </authorList>
    </citation>
    <scope>NUCLEOTIDE SEQUENCE [LARGE SCALE GENOMIC DNA]</scope>
    <source>
        <strain evidence="2">AL3</strain>
        <tissue evidence="2">Liver</tissue>
    </source>
</reference>
<proteinExistence type="predicted"/>
<evidence type="ECO:0000313" key="3">
    <source>
        <dbReference type="Proteomes" id="UP001608902"/>
    </source>
</evidence>
<protein>
    <submittedName>
        <fullName evidence="2">Uncharacterized protein</fullName>
    </submittedName>
</protein>
<dbReference type="AlphaFoldDB" id="A0ABD6E975"/>
<keyword evidence="1" id="KW-0812">Transmembrane</keyword>
<accession>A0ABD6E975</accession>
<keyword evidence="1" id="KW-1133">Transmembrane helix</keyword>
<keyword evidence="3" id="KW-1185">Reference proteome</keyword>
<keyword evidence="1" id="KW-0472">Membrane</keyword>
<gene>
    <name evidence="2" type="ORF">AB6A40_002885</name>
</gene>